<dbReference type="Pfam" id="PF03009">
    <property type="entry name" value="GDPD"/>
    <property type="match status" value="1"/>
</dbReference>
<organism evidence="8 9">
    <name type="scientific">Microlunatus spumicola</name>
    <dbReference type="NCBI Taxonomy" id="81499"/>
    <lineage>
        <taxon>Bacteria</taxon>
        <taxon>Bacillati</taxon>
        <taxon>Actinomycetota</taxon>
        <taxon>Actinomycetes</taxon>
        <taxon>Propionibacteriales</taxon>
        <taxon>Propionibacteriaceae</taxon>
        <taxon>Microlunatus</taxon>
    </lineage>
</organism>
<feature type="domain" description="GP-PDE" evidence="7">
    <location>
        <begin position="15"/>
        <end position="340"/>
    </location>
</feature>
<evidence type="ECO:0000313" key="9">
    <source>
        <dbReference type="Proteomes" id="UP001500767"/>
    </source>
</evidence>
<evidence type="ECO:0000256" key="2">
    <source>
        <dbReference type="ARBA" id="ARBA00012247"/>
    </source>
</evidence>
<evidence type="ECO:0000259" key="7">
    <source>
        <dbReference type="PROSITE" id="PS51704"/>
    </source>
</evidence>
<dbReference type="PROSITE" id="PS51704">
    <property type="entry name" value="GP_PDE"/>
    <property type="match status" value="1"/>
</dbReference>
<name>A0ABP6XLW4_9ACTN</name>
<keyword evidence="4" id="KW-0319">Glycerol metabolism</keyword>
<gene>
    <name evidence="8" type="ORF">GCM10022197_24260</name>
</gene>
<dbReference type="EMBL" id="BAAAYR010000002">
    <property type="protein sequence ID" value="GAA3567290.1"/>
    <property type="molecule type" value="Genomic_DNA"/>
</dbReference>
<evidence type="ECO:0000256" key="4">
    <source>
        <dbReference type="ARBA" id="ARBA00022798"/>
    </source>
</evidence>
<evidence type="ECO:0000256" key="5">
    <source>
        <dbReference type="ARBA" id="ARBA00022801"/>
    </source>
</evidence>
<reference evidence="9" key="1">
    <citation type="journal article" date="2019" name="Int. J. Syst. Evol. Microbiol.">
        <title>The Global Catalogue of Microorganisms (GCM) 10K type strain sequencing project: providing services to taxonomists for standard genome sequencing and annotation.</title>
        <authorList>
            <consortium name="The Broad Institute Genomics Platform"/>
            <consortium name="The Broad Institute Genome Sequencing Center for Infectious Disease"/>
            <person name="Wu L."/>
            <person name="Ma J."/>
        </authorList>
    </citation>
    <scope>NUCLEOTIDE SEQUENCE [LARGE SCALE GENOMIC DNA]</scope>
    <source>
        <strain evidence="9">JCM 16540</strain>
    </source>
</reference>
<keyword evidence="5" id="KW-0378">Hydrolase</keyword>
<evidence type="ECO:0000313" key="8">
    <source>
        <dbReference type="EMBL" id="GAA3567290.1"/>
    </source>
</evidence>
<dbReference type="PANTHER" id="PTHR43620:SF7">
    <property type="entry name" value="GLYCEROPHOSPHODIESTER PHOSPHODIESTERASE GDPD5-RELATED"/>
    <property type="match status" value="1"/>
</dbReference>
<evidence type="ECO:0000256" key="1">
    <source>
        <dbReference type="ARBA" id="ARBA00007277"/>
    </source>
</evidence>
<dbReference type="PANTHER" id="PTHR43620">
    <property type="entry name" value="GLYCEROPHOSPHORYL DIESTER PHOSPHODIESTERASE"/>
    <property type="match status" value="1"/>
</dbReference>
<sequence>MLSPAHAAATNHHDRLVVAHRGASGYLPEHTLAAYELAIAQGADFVEPDLVATADGRLVVRHENEIGATTDVAGRREFRDRRTTKVVDGETRTGWFTEDFTLAELTTLGAVERLPHLRPHSSAFDGVFSVVTFEEVLDLAQRSHRADGGPVGVLAELKHATYFAGLGLDLLPPLLDALEEADLEDEGDPVIVQCFETTILRRLAEVSGVRRGQLLEGAGAPYDLVAAGDHRSFADLWSPAGLAEISRYADVVGLDKDLVIPRDADGRLLRPTNVTSAAHDVGLEVFGWTFRRENCFLPQEFRRGTEPGAAGDLAGEIATFLAAGLDSVITDHPDLARFAPVSDARSETVLLEATAA</sequence>
<dbReference type="RefSeq" id="WP_204910445.1">
    <property type="nucleotide sequence ID" value="NZ_BAAAYR010000002.1"/>
</dbReference>
<proteinExistence type="inferred from homology"/>
<dbReference type="InterPro" id="IPR017946">
    <property type="entry name" value="PLC-like_Pdiesterase_TIM-brl"/>
</dbReference>
<protein>
    <recommendedName>
        <fullName evidence="2">glycerophosphodiester phosphodiesterase</fullName>
        <ecNumber evidence="2">3.1.4.46</ecNumber>
    </recommendedName>
</protein>
<comment type="similarity">
    <text evidence="1">Belongs to the glycerophosphoryl diester phosphodiesterase family.</text>
</comment>
<comment type="catalytic activity">
    <reaction evidence="6">
        <text>a sn-glycero-3-phosphodiester + H2O = an alcohol + sn-glycerol 3-phosphate + H(+)</text>
        <dbReference type="Rhea" id="RHEA:12969"/>
        <dbReference type="ChEBI" id="CHEBI:15377"/>
        <dbReference type="ChEBI" id="CHEBI:15378"/>
        <dbReference type="ChEBI" id="CHEBI:30879"/>
        <dbReference type="ChEBI" id="CHEBI:57597"/>
        <dbReference type="ChEBI" id="CHEBI:83408"/>
        <dbReference type="EC" id="3.1.4.46"/>
    </reaction>
</comment>
<dbReference type="Proteomes" id="UP001500767">
    <property type="component" value="Unassembled WGS sequence"/>
</dbReference>
<keyword evidence="3" id="KW-0732">Signal</keyword>
<dbReference type="Gene3D" id="3.20.20.190">
    <property type="entry name" value="Phosphatidylinositol (PI) phosphodiesterase"/>
    <property type="match status" value="1"/>
</dbReference>
<comment type="caution">
    <text evidence="8">The sequence shown here is derived from an EMBL/GenBank/DDBJ whole genome shotgun (WGS) entry which is preliminary data.</text>
</comment>
<evidence type="ECO:0000256" key="3">
    <source>
        <dbReference type="ARBA" id="ARBA00022729"/>
    </source>
</evidence>
<dbReference type="EC" id="3.1.4.46" evidence="2"/>
<keyword evidence="9" id="KW-1185">Reference proteome</keyword>
<dbReference type="InterPro" id="IPR030395">
    <property type="entry name" value="GP_PDE_dom"/>
</dbReference>
<dbReference type="SUPFAM" id="SSF51695">
    <property type="entry name" value="PLC-like phosphodiesterases"/>
    <property type="match status" value="1"/>
</dbReference>
<evidence type="ECO:0000256" key="6">
    <source>
        <dbReference type="ARBA" id="ARBA00047512"/>
    </source>
</evidence>
<accession>A0ABP6XLW4</accession>